<dbReference type="PANTHER" id="PTHR16305:SF35">
    <property type="entry name" value="TRANSCRIPTIONAL ACTIVATOR DOMAIN"/>
    <property type="match status" value="1"/>
</dbReference>
<dbReference type="InterPro" id="IPR041664">
    <property type="entry name" value="AAA_16"/>
</dbReference>
<dbReference type="Pfam" id="PF03704">
    <property type="entry name" value="BTAD"/>
    <property type="match status" value="1"/>
</dbReference>
<evidence type="ECO:0000256" key="1">
    <source>
        <dbReference type="ARBA" id="ARBA00022741"/>
    </source>
</evidence>
<keyword evidence="2" id="KW-0067">ATP-binding</keyword>
<keyword evidence="1" id="KW-0547">Nucleotide-binding</keyword>
<reference evidence="5" key="1">
    <citation type="journal article" date="2019" name="Int. J. Syst. Evol. Microbiol.">
        <title>The Global Catalogue of Microorganisms (GCM) 10K type strain sequencing project: providing services to taxonomists for standard genome sequencing and annotation.</title>
        <authorList>
            <consortium name="The Broad Institute Genomics Platform"/>
            <consortium name="The Broad Institute Genome Sequencing Center for Infectious Disease"/>
            <person name="Wu L."/>
            <person name="Ma J."/>
        </authorList>
    </citation>
    <scope>NUCLEOTIDE SEQUENCE [LARGE SCALE GENOMIC DNA]</scope>
    <source>
        <strain evidence="5">JCM 19173</strain>
    </source>
</reference>
<dbReference type="PANTHER" id="PTHR16305">
    <property type="entry name" value="TESTICULAR SOLUBLE ADENYLYL CYCLASE"/>
    <property type="match status" value="1"/>
</dbReference>
<dbReference type="InterPro" id="IPR027417">
    <property type="entry name" value="P-loop_NTPase"/>
</dbReference>
<gene>
    <name evidence="4" type="ORF">GCM10010844_28330</name>
</gene>
<sequence>MAKLSSPILCGVPGSVLVHLNLLGRPTVTVNGQVHPLERKAAALCAYLCLEGQTPRARLAGLLWPDVPERTARTNLRQTVWRLRALAGPAVLTGAADLHLGPDVQCDVAAFEWRAFHGQQGVTWPGDLLDGQDLSDCPDVAEWLRVHRERQQALHRAALWEEIHAAQGAGEMRRALALTGDLLSLEPLSEAAYRQRMTLHAALGERHAALEAFRTCETLLWQELRVPPLPETRALADLIGGAAPAGLSPEPLPAGPWQAPLAGRAQEWAMLDRLVETCSVVVVSGPPGVGKTRLLGEVLRTRGPVLTLTAQPGDEDVPYRALSRWLKLLLKWQGPRLVERWVQAELSSVLPGVWPGAARTEPPSSPQAQRRFLEAVTHLTVQAVAAAGQGGLRSVLLDDVQWLDDLSWQAWLFVAAQPAWLDLRVPVGMTVRDEEWVPDRRAALTRLAEARQAGLVQLGPLDGEGVQALTGAFLRHAGAPQSAPLGEALWRHTGGHPLFVLETLRTLSDQRALPGPAAQLAALPVPVQLLPTLQRRLGHVSLPALRLAQLAAVAGPEFSVALAAHLLGRHPLDLVAPWAELEATQLMNQSGFTHDLILQAALTGLPQPIRAALHADVATYLESLVDDAPSAERVARHWEAAGRPERSAPHWLSAGWLALNVGAWVDAAQQFQRVLRTHPEPEVRAEALLGRGLALRGSDPEAAEDALRLGVQAGPGPRLAARLHAALAELYRLRGRLPDALAQIEQATALAPALPAAEQADLWRTRFAVLLRAGRRAEAEAAIRAAQGLAPERGELINEHALLLWTAGRFVEAAALYEEFHRQVTLAGQGVPTWYAWNLGWTYWSLGRLSEAEALLSAADPETDSPFETAVRLAHLATVSISQGRAHKAQAELAAAAPVLSAYPPHQLDVVHRQGGLWLRLNRFEEAVAVMAPALPLAQEVGDPVRLSLLLSALVYAARMQEHPAVTQWAAQAQALADGLNYPLTLVLTLQARAEVAALDGQAALALALTDTAVDLSRETDMAEFLARSLVLRASLPGAPNSAADLREAAALAHDRGMLEVEYRAVRALAASGGPWTVQAEQLAAVLREQVPAELLTQFI</sequence>
<dbReference type="Gene3D" id="1.10.10.10">
    <property type="entry name" value="Winged helix-like DNA-binding domain superfamily/Winged helix DNA-binding domain"/>
    <property type="match status" value="1"/>
</dbReference>
<dbReference type="Pfam" id="PF13191">
    <property type="entry name" value="AAA_16"/>
    <property type="match status" value="1"/>
</dbReference>
<keyword evidence="5" id="KW-1185">Reference proteome</keyword>
<dbReference type="SUPFAM" id="SSF52540">
    <property type="entry name" value="P-loop containing nucleoside triphosphate hydrolases"/>
    <property type="match status" value="1"/>
</dbReference>
<comment type="caution">
    <text evidence="4">The sequence shown here is derived from an EMBL/GenBank/DDBJ whole genome shotgun (WGS) entry which is preliminary data.</text>
</comment>
<dbReference type="SMART" id="SM01043">
    <property type="entry name" value="BTAD"/>
    <property type="match status" value="1"/>
</dbReference>
<name>A0ABQ2FKU1_9DEIO</name>
<protein>
    <recommendedName>
        <fullName evidence="3">Bacterial transcriptional activator domain-containing protein</fullName>
    </recommendedName>
</protein>
<evidence type="ECO:0000259" key="3">
    <source>
        <dbReference type="SMART" id="SM01043"/>
    </source>
</evidence>
<dbReference type="Gene3D" id="1.25.40.10">
    <property type="entry name" value="Tetratricopeptide repeat domain"/>
    <property type="match status" value="3"/>
</dbReference>
<evidence type="ECO:0000256" key="2">
    <source>
        <dbReference type="ARBA" id="ARBA00022840"/>
    </source>
</evidence>
<dbReference type="EMBL" id="BMPE01000009">
    <property type="protein sequence ID" value="GGL07941.1"/>
    <property type="molecule type" value="Genomic_DNA"/>
</dbReference>
<dbReference type="InterPro" id="IPR005158">
    <property type="entry name" value="BTAD"/>
</dbReference>
<dbReference type="SMART" id="SM00028">
    <property type="entry name" value="TPR"/>
    <property type="match status" value="3"/>
</dbReference>
<dbReference type="Proteomes" id="UP000604341">
    <property type="component" value="Unassembled WGS sequence"/>
</dbReference>
<organism evidence="4 5">
    <name type="scientific">Deinococcus radiotolerans</name>
    <dbReference type="NCBI Taxonomy" id="1309407"/>
    <lineage>
        <taxon>Bacteria</taxon>
        <taxon>Thermotogati</taxon>
        <taxon>Deinococcota</taxon>
        <taxon>Deinococci</taxon>
        <taxon>Deinococcales</taxon>
        <taxon>Deinococcaceae</taxon>
        <taxon>Deinococcus</taxon>
    </lineage>
</organism>
<dbReference type="InterPro" id="IPR019734">
    <property type="entry name" value="TPR_rpt"/>
</dbReference>
<proteinExistence type="predicted"/>
<feature type="domain" description="Bacterial transcriptional activator" evidence="3">
    <location>
        <begin position="106"/>
        <end position="238"/>
    </location>
</feature>
<dbReference type="InterPro" id="IPR011990">
    <property type="entry name" value="TPR-like_helical_dom_sf"/>
</dbReference>
<dbReference type="InterPro" id="IPR036388">
    <property type="entry name" value="WH-like_DNA-bd_sf"/>
</dbReference>
<evidence type="ECO:0000313" key="5">
    <source>
        <dbReference type="Proteomes" id="UP000604341"/>
    </source>
</evidence>
<dbReference type="Gene3D" id="3.40.50.300">
    <property type="entry name" value="P-loop containing nucleotide triphosphate hydrolases"/>
    <property type="match status" value="1"/>
</dbReference>
<dbReference type="SUPFAM" id="SSF48452">
    <property type="entry name" value="TPR-like"/>
    <property type="match status" value="3"/>
</dbReference>
<accession>A0ABQ2FKU1</accession>
<evidence type="ECO:0000313" key="4">
    <source>
        <dbReference type="EMBL" id="GGL07941.1"/>
    </source>
</evidence>